<proteinExistence type="predicted"/>
<reference evidence="3" key="1">
    <citation type="journal article" date="2019" name="Int. J. Syst. Evol. Microbiol.">
        <title>The Global Catalogue of Microorganisms (GCM) 10K type strain sequencing project: providing services to taxonomists for standard genome sequencing and annotation.</title>
        <authorList>
            <consortium name="The Broad Institute Genomics Platform"/>
            <consortium name="The Broad Institute Genome Sequencing Center for Infectious Disease"/>
            <person name="Wu L."/>
            <person name="Ma J."/>
        </authorList>
    </citation>
    <scope>NUCLEOTIDE SEQUENCE [LARGE SCALE GENOMIC DNA]</scope>
    <source>
        <strain evidence="3">KCTC 52640</strain>
    </source>
</reference>
<comment type="caution">
    <text evidence="2">The sequence shown here is derived from an EMBL/GenBank/DDBJ whole genome shotgun (WGS) entry which is preliminary data.</text>
</comment>
<evidence type="ECO:0000313" key="2">
    <source>
        <dbReference type="EMBL" id="MFC3106282.1"/>
    </source>
</evidence>
<dbReference type="InterPro" id="IPR051082">
    <property type="entry name" value="Pentapeptide-BTB/POZ_domain"/>
</dbReference>
<feature type="chain" id="PRO_5046358960" evidence="1">
    <location>
        <begin position="25"/>
        <end position="257"/>
    </location>
</feature>
<dbReference type="Pfam" id="PF00805">
    <property type="entry name" value="Pentapeptide"/>
    <property type="match status" value="2"/>
</dbReference>
<feature type="signal peptide" evidence="1">
    <location>
        <begin position="1"/>
        <end position="24"/>
    </location>
</feature>
<dbReference type="PANTHER" id="PTHR14136:SF17">
    <property type="entry name" value="BTB_POZ DOMAIN-CONTAINING PROTEIN KCTD9"/>
    <property type="match status" value="1"/>
</dbReference>
<evidence type="ECO:0000313" key="3">
    <source>
        <dbReference type="Proteomes" id="UP001595462"/>
    </source>
</evidence>
<gene>
    <name evidence="2" type="ORF">ACFOSU_20600</name>
</gene>
<sequence length="257" mass="26531">MKNRIWSLLFSAAVVIGHAGGVMAGELTIDEIQGELDAATPEQPADFSGHDLSHLDLSGMDLSGVNLAGANLNNARMENTVLTGANLMGANLDGAWLIGADFSNANLRDVHMFGPVVARGLDPSREQSPVFKGADLSGARVIAKLSQGNDAEADFSKASLGADMGNQSMGLMRFEAEGADLTNANFSGASLNHALFKFANLTGADFRDADLRSAEFNGANLSNAKFAGADASGANFDSATLTGATGMDSAKGMVVDE</sequence>
<dbReference type="RefSeq" id="WP_380691910.1">
    <property type="nucleotide sequence ID" value="NZ_JBHRSS010000010.1"/>
</dbReference>
<dbReference type="SUPFAM" id="SSF141571">
    <property type="entry name" value="Pentapeptide repeat-like"/>
    <property type="match status" value="1"/>
</dbReference>
<dbReference type="InterPro" id="IPR001646">
    <property type="entry name" value="5peptide_repeat"/>
</dbReference>
<dbReference type="PANTHER" id="PTHR14136">
    <property type="entry name" value="BTB_POZ DOMAIN-CONTAINING PROTEIN KCTD9"/>
    <property type="match status" value="1"/>
</dbReference>
<dbReference type="Pfam" id="PF13599">
    <property type="entry name" value="Pentapeptide_4"/>
    <property type="match status" value="1"/>
</dbReference>
<keyword evidence="1" id="KW-0732">Signal</keyword>
<accession>A0ABV7EU18</accession>
<dbReference type="Proteomes" id="UP001595462">
    <property type="component" value="Unassembled WGS sequence"/>
</dbReference>
<evidence type="ECO:0000256" key="1">
    <source>
        <dbReference type="SAM" id="SignalP"/>
    </source>
</evidence>
<name>A0ABV7EU18_9GAMM</name>
<protein>
    <submittedName>
        <fullName evidence="2">Pentapeptide repeat-containing protein</fullName>
    </submittedName>
</protein>
<keyword evidence="3" id="KW-1185">Reference proteome</keyword>
<dbReference type="EMBL" id="JBHRSS010000010">
    <property type="protein sequence ID" value="MFC3106282.1"/>
    <property type="molecule type" value="Genomic_DNA"/>
</dbReference>
<dbReference type="Gene3D" id="2.160.20.80">
    <property type="entry name" value="E3 ubiquitin-protein ligase SopA"/>
    <property type="match status" value="1"/>
</dbReference>
<organism evidence="2 3">
    <name type="scientific">Salinisphaera aquimarina</name>
    <dbReference type="NCBI Taxonomy" id="2094031"/>
    <lineage>
        <taxon>Bacteria</taxon>
        <taxon>Pseudomonadati</taxon>
        <taxon>Pseudomonadota</taxon>
        <taxon>Gammaproteobacteria</taxon>
        <taxon>Salinisphaerales</taxon>
        <taxon>Salinisphaeraceae</taxon>
        <taxon>Salinisphaera</taxon>
    </lineage>
</organism>